<dbReference type="SUPFAM" id="SSF56524">
    <property type="entry name" value="Oxidoreductase molybdopterin-binding domain"/>
    <property type="match status" value="1"/>
</dbReference>
<dbReference type="OrthoDB" id="482420at2"/>
<dbReference type="Proteomes" id="UP000287394">
    <property type="component" value="Chromosome"/>
</dbReference>
<dbReference type="EMBL" id="AP025739">
    <property type="protein sequence ID" value="BDI30407.1"/>
    <property type="molecule type" value="Genomic_DNA"/>
</dbReference>
<sequence length="169" mass="17696">MRNLLTVAVLAVTVAPALHAASEPILHIGGDVAKPADWTNAQLSDGKAGAPPVIVHYTLKGVAHTANCIPLLALIQAAEPSFNPHIKNHRLQFVVAVQGFHGYTVDFSLPEMLPELGNKAVWIALDEDGKPLTAEGGAAGLIAPDDVKPGRWVRGVTRITVIDGAKNAG</sequence>
<gene>
    <name evidence="1" type="ORF">CCAX7_24580</name>
</gene>
<dbReference type="RefSeq" id="WP_119321365.1">
    <property type="nucleotide sequence ID" value="NZ_AP025739.1"/>
</dbReference>
<organism evidence="1 2">
    <name type="scientific">Capsulimonas corticalis</name>
    <dbReference type="NCBI Taxonomy" id="2219043"/>
    <lineage>
        <taxon>Bacteria</taxon>
        <taxon>Bacillati</taxon>
        <taxon>Armatimonadota</taxon>
        <taxon>Armatimonadia</taxon>
        <taxon>Capsulimonadales</taxon>
        <taxon>Capsulimonadaceae</taxon>
        <taxon>Capsulimonas</taxon>
    </lineage>
</organism>
<evidence type="ECO:0000313" key="2">
    <source>
        <dbReference type="Proteomes" id="UP000287394"/>
    </source>
</evidence>
<evidence type="ECO:0000313" key="1">
    <source>
        <dbReference type="EMBL" id="BDI30407.1"/>
    </source>
</evidence>
<dbReference type="Gene3D" id="3.90.420.10">
    <property type="entry name" value="Oxidoreductase, molybdopterin-binding domain"/>
    <property type="match status" value="1"/>
</dbReference>
<dbReference type="KEGG" id="ccot:CCAX7_24580"/>
<accession>A0A402CVI0</accession>
<proteinExistence type="predicted"/>
<name>A0A402CVI0_9BACT</name>
<keyword evidence="2" id="KW-1185">Reference proteome</keyword>
<reference evidence="1 2" key="1">
    <citation type="journal article" date="2019" name="Int. J. Syst. Evol. Microbiol.">
        <title>Capsulimonas corticalis gen. nov., sp. nov., an aerobic capsulated bacterium, of a novel bacterial order, Capsulimonadales ord. nov., of the class Armatimonadia of the phylum Armatimonadetes.</title>
        <authorList>
            <person name="Li J."/>
            <person name="Kudo C."/>
            <person name="Tonouchi A."/>
        </authorList>
    </citation>
    <scope>NUCLEOTIDE SEQUENCE [LARGE SCALE GENOMIC DNA]</scope>
    <source>
        <strain evidence="1 2">AX-7</strain>
    </source>
</reference>
<protein>
    <submittedName>
        <fullName evidence="1">Uncharacterized protein</fullName>
    </submittedName>
</protein>
<dbReference type="InterPro" id="IPR036374">
    <property type="entry name" value="OxRdtase_Mopterin-bd_sf"/>
</dbReference>
<dbReference type="AlphaFoldDB" id="A0A402CVI0"/>